<dbReference type="Pfam" id="PF02984">
    <property type="entry name" value="Cyclin_C"/>
    <property type="match status" value="1"/>
</dbReference>
<dbReference type="PANTHER" id="PTHR10177">
    <property type="entry name" value="CYCLINS"/>
    <property type="match status" value="1"/>
</dbReference>
<protein>
    <submittedName>
        <fullName evidence="8">Cyclin B</fullName>
    </submittedName>
</protein>
<dbReference type="AlphaFoldDB" id="A9V037"/>
<dbReference type="OMA" id="VEPLMWE"/>
<evidence type="ECO:0000256" key="4">
    <source>
        <dbReference type="RuleBase" id="RU000383"/>
    </source>
</evidence>
<evidence type="ECO:0000256" key="5">
    <source>
        <dbReference type="SAM" id="MobiDB-lite"/>
    </source>
</evidence>
<dbReference type="GO" id="GO:0000307">
    <property type="term" value="C:cyclin-dependent protein kinase holoenzyme complex"/>
    <property type="evidence" value="ECO:0000318"/>
    <property type="project" value="GO_Central"/>
</dbReference>
<dbReference type="InterPro" id="IPR039361">
    <property type="entry name" value="Cyclin"/>
</dbReference>
<sequence>MPAKTFGQAQHVKRAPLGDIGNNAAALGLNQAKKVKSQERAGPMTRAAARNASSEPMPADDQAMETQDETMHDIRMPTLDGPAPALALPAGVENIDEEDTENPQMATEYVADIYNYMREMEVRLCCDPAYLQSQPEVNERMRAILIDWLVEVHYRFELLQETLYLTVDVLDRFLSSERTSRSQLQLVGVTAMLIASKYEEMYPPEVGDFVYISDNAYRREQILAMEQTMLRVLDFNLGKPLPLHFLRRDSRAGHADGTMHTFAKYFMELTLCSPRFLGYKPSQVAAAATYISREVVGEQQLWTPTIEFFADYTLTDIMPVILDMKAILRESPTAKQQAVRTKFSRSKYMRISREPMLEKYISEL</sequence>
<dbReference type="KEGG" id="mbr:MONBRDRAFT_8459"/>
<dbReference type="InterPro" id="IPR013763">
    <property type="entry name" value="Cyclin-like_dom"/>
</dbReference>
<dbReference type="EMBL" id="CH991552">
    <property type="protein sequence ID" value="EDQ89090.1"/>
    <property type="molecule type" value="Genomic_DNA"/>
</dbReference>
<evidence type="ECO:0000256" key="3">
    <source>
        <dbReference type="ARBA" id="ARBA00023306"/>
    </source>
</evidence>
<dbReference type="GO" id="GO:0051301">
    <property type="term" value="P:cell division"/>
    <property type="evidence" value="ECO:0007669"/>
    <property type="project" value="UniProtKB-KW"/>
</dbReference>
<keyword evidence="9" id="KW-1185">Reference proteome</keyword>
<dbReference type="InterPro" id="IPR048258">
    <property type="entry name" value="Cyclins_cyclin-box"/>
</dbReference>
<name>A9V037_MONBE</name>
<feature type="region of interest" description="Disordered" evidence="5">
    <location>
        <begin position="32"/>
        <end position="60"/>
    </location>
</feature>
<dbReference type="FunFam" id="1.10.472.10:FF:000001">
    <property type="entry name" value="G2/mitotic-specific cyclin"/>
    <property type="match status" value="1"/>
</dbReference>
<dbReference type="CDD" id="cd20507">
    <property type="entry name" value="CYCLIN_CCNB1-like_rpt1"/>
    <property type="match status" value="1"/>
</dbReference>
<organism evidence="8 9">
    <name type="scientific">Monosiga brevicollis</name>
    <name type="common">Choanoflagellate</name>
    <dbReference type="NCBI Taxonomy" id="81824"/>
    <lineage>
        <taxon>Eukaryota</taxon>
        <taxon>Choanoflagellata</taxon>
        <taxon>Craspedida</taxon>
        <taxon>Salpingoecidae</taxon>
        <taxon>Monosiga</taxon>
    </lineage>
</organism>
<feature type="domain" description="Cyclin-like" evidence="6">
    <location>
        <begin position="147"/>
        <end position="231"/>
    </location>
</feature>
<dbReference type="PROSITE" id="PS00292">
    <property type="entry name" value="CYCLINS"/>
    <property type="match status" value="1"/>
</dbReference>
<dbReference type="SMART" id="SM00385">
    <property type="entry name" value="CYCLIN"/>
    <property type="match status" value="2"/>
</dbReference>
<evidence type="ECO:0000259" key="6">
    <source>
        <dbReference type="SMART" id="SM00385"/>
    </source>
</evidence>
<evidence type="ECO:0000313" key="9">
    <source>
        <dbReference type="Proteomes" id="UP000001357"/>
    </source>
</evidence>
<evidence type="ECO:0000256" key="1">
    <source>
        <dbReference type="ARBA" id="ARBA00022618"/>
    </source>
</evidence>
<dbReference type="Pfam" id="PF00134">
    <property type="entry name" value="Cyclin_N"/>
    <property type="match status" value="1"/>
</dbReference>
<dbReference type="GO" id="GO:0005737">
    <property type="term" value="C:cytoplasm"/>
    <property type="evidence" value="ECO:0000318"/>
    <property type="project" value="GO_Central"/>
</dbReference>
<dbReference type="CDD" id="cd20509">
    <property type="entry name" value="CYCLIN_CCNB1-like_rpt2"/>
    <property type="match status" value="1"/>
</dbReference>
<feature type="domain" description="Cyclin C-terminal" evidence="7">
    <location>
        <begin position="240"/>
        <end position="357"/>
    </location>
</feature>
<dbReference type="Gene3D" id="1.10.472.10">
    <property type="entry name" value="Cyclin-like"/>
    <property type="match status" value="2"/>
</dbReference>
<dbReference type="GO" id="GO:0000082">
    <property type="term" value="P:G1/S transition of mitotic cell cycle"/>
    <property type="evidence" value="ECO:0000318"/>
    <property type="project" value="GO_Central"/>
</dbReference>
<dbReference type="FunCoup" id="A9V037">
    <property type="interactions" value="922"/>
</dbReference>
<dbReference type="SUPFAM" id="SSF47954">
    <property type="entry name" value="Cyclin-like"/>
    <property type="match status" value="2"/>
</dbReference>
<proteinExistence type="inferred from homology"/>
<dbReference type="eggNOG" id="KOG0653">
    <property type="taxonomic scope" value="Eukaryota"/>
</dbReference>
<dbReference type="InterPro" id="IPR036915">
    <property type="entry name" value="Cyclin-like_sf"/>
</dbReference>
<evidence type="ECO:0000259" key="7">
    <source>
        <dbReference type="SMART" id="SM01332"/>
    </source>
</evidence>
<dbReference type="GO" id="GO:0016538">
    <property type="term" value="F:cyclin-dependent protein serine/threonine kinase regulator activity"/>
    <property type="evidence" value="ECO:0000318"/>
    <property type="project" value="GO_Central"/>
</dbReference>
<dbReference type="InterPro" id="IPR004367">
    <property type="entry name" value="Cyclin_C-dom"/>
</dbReference>
<dbReference type="InParanoid" id="A9V037"/>
<feature type="domain" description="Cyclin-like" evidence="6">
    <location>
        <begin position="244"/>
        <end position="326"/>
    </location>
</feature>
<dbReference type="STRING" id="81824.A9V037"/>
<dbReference type="Proteomes" id="UP000001357">
    <property type="component" value="Unassembled WGS sequence"/>
</dbReference>
<evidence type="ECO:0000313" key="8">
    <source>
        <dbReference type="EMBL" id="EDQ89090.1"/>
    </source>
</evidence>
<dbReference type="InterPro" id="IPR006671">
    <property type="entry name" value="Cyclin_N"/>
</dbReference>
<dbReference type="RefSeq" id="XP_001746195.1">
    <property type="nucleotide sequence ID" value="XM_001746143.1"/>
</dbReference>
<gene>
    <name evidence="8" type="primary">cycB</name>
    <name evidence="8" type="ORF">MONBRDRAFT_8459</name>
</gene>
<dbReference type="PIRSF" id="PIRSF001771">
    <property type="entry name" value="Cyclin_A_B_D_E"/>
    <property type="match status" value="1"/>
</dbReference>
<keyword evidence="2 4" id="KW-0195">Cyclin</keyword>
<dbReference type="GO" id="GO:0005634">
    <property type="term" value="C:nucleus"/>
    <property type="evidence" value="ECO:0000318"/>
    <property type="project" value="GO_Central"/>
</dbReference>
<keyword evidence="3" id="KW-0131">Cell cycle</keyword>
<reference evidence="8 9" key="1">
    <citation type="journal article" date="2008" name="Nature">
        <title>The genome of the choanoflagellate Monosiga brevicollis and the origin of metazoans.</title>
        <authorList>
            <consortium name="JGI Sequencing"/>
            <person name="King N."/>
            <person name="Westbrook M.J."/>
            <person name="Young S.L."/>
            <person name="Kuo A."/>
            <person name="Abedin M."/>
            <person name="Chapman J."/>
            <person name="Fairclough S."/>
            <person name="Hellsten U."/>
            <person name="Isogai Y."/>
            <person name="Letunic I."/>
            <person name="Marr M."/>
            <person name="Pincus D."/>
            <person name="Putnam N."/>
            <person name="Rokas A."/>
            <person name="Wright K.J."/>
            <person name="Zuzow R."/>
            <person name="Dirks W."/>
            <person name="Good M."/>
            <person name="Goodstein D."/>
            <person name="Lemons D."/>
            <person name="Li W."/>
            <person name="Lyons J.B."/>
            <person name="Morris A."/>
            <person name="Nichols S."/>
            <person name="Richter D.J."/>
            <person name="Salamov A."/>
            <person name="Bork P."/>
            <person name="Lim W.A."/>
            <person name="Manning G."/>
            <person name="Miller W.T."/>
            <person name="McGinnis W."/>
            <person name="Shapiro H."/>
            <person name="Tjian R."/>
            <person name="Grigoriev I.V."/>
            <person name="Rokhsar D."/>
        </authorList>
    </citation>
    <scope>NUCLEOTIDE SEQUENCE [LARGE SCALE GENOMIC DNA]</scope>
    <source>
        <strain evidence="9">MX1 / ATCC 50154</strain>
    </source>
</reference>
<evidence type="ECO:0000256" key="2">
    <source>
        <dbReference type="ARBA" id="ARBA00023127"/>
    </source>
</evidence>
<dbReference type="InterPro" id="IPR046965">
    <property type="entry name" value="Cyclin_A/B-like"/>
</dbReference>
<dbReference type="SMART" id="SM01332">
    <property type="entry name" value="Cyclin_C"/>
    <property type="match status" value="1"/>
</dbReference>
<dbReference type="GeneID" id="5891326"/>
<dbReference type="GO" id="GO:0005815">
    <property type="term" value="C:microtubule organizing center"/>
    <property type="evidence" value="ECO:0000318"/>
    <property type="project" value="GO_Central"/>
</dbReference>
<keyword evidence="1" id="KW-0132">Cell division</keyword>
<comment type="similarity">
    <text evidence="4">Belongs to the cyclin family.</text>
</comment>
<accession>A9V037</accession>